<keyword evidence="6" id="KW-0539">Nucleus</keyword>
<keyword evidence="4" id="KW-0238">DNA-binding</keyword>
<evidence type="ECO:0000256" key="5">
    <source>
        <dbReference type="ARBA" id="ARBA00023163"/>
    </source>
</evidence>
<dbReference type="PANTHER" id="PTHR48000">
    <property type="entry name" value="OS09G0431300 PROTEIN"/>
    <property type="match status" value="1"/>
</dbReference>
<evidence type="ECO:0000313" key="10">
    <source>
        <dbReference type="Proteomes" id="UP001314170"/>
    </source>
</evidence>
<sequence length="284" mass="30597">MGRAPCCDKANVKRGPWSPEEDATLKSYLETHGTGGNWIALPPKAGLKRCGKSCRWSLIASQLPGRTDNDVKNYWNTKLKKKIGAGKISLTIKNNSINAPTDITNIPTTPCSTSPILYVPIAETESTVTFSDHYSLTQNSVTLPTLSDVDYGPIINSTTQNLSPNQFQFSNFPGVMDMSEFGATSMNSHIVSSSQEGSSISDSSSLAVDNKGLSMPSNGGLENAGILMMDSEFGFPSDFVNGLLFQDKASTDDQVAANCYQYFADFGCVDIKPQGLNQGVTNQY</sequence>
<accession>A0AAV1SKB8</accession>
<feature type="domain" description="HTH myb-type" evidence="8">
    <location>
        <begin position="9"/>
        <end position="83"/>
    </location>
</feature>
<keyword evidence="10" id="KW-1185">Reference proteome</keyword>
<dbReference type="Proteomes" id="UP001314170">
    <property type="component" value="Unassembled WGS sequence"/>
</dbReference>
<dbReference type="EMBL" id="CAWUPB010001194">
    <property type="protein sequence ID" value="CAK7353086.1"/>
    <property type="molecule type" value="Genomic_DNA"/>
</dbReference>
<comment type="caution">
    <text evidence="9">The sequence shown here is derived from an EMBL/GenBank/DDBJ whole genome shotgun (WGS) entry which is preliminary data.</text>
</comment>
<proteinExistence type="predicted"/>
<dbReference type="PROSITE" id="PS51294">
    <property type="entry name" value="HTH_MYB"/>
    <property type="match status" value="1"/>
</dbReference>
<dbReference type="AlphaFoldDB" id="A0AAV1SKB8"/>
<dbReference type="GO" id="GO:0005634">
    <property type="term" value="C:nucleus"/>
    <property type="evidence" value="ECO:0007669"/>
    <property type="project" value="UniProtKB-SubCell"/>
</dbReference>
<gene>
    <name evidence="9" type="ORF">DCAF_LOCUS24550</name>
</gene>
<dbReference type="SUPFAM" id="SSF46689">
    <property type="entry name" value="Homeodomain-like"/>
    <property type="match status" value="1"/>
</dbReference>
<keyword evidence="2" id="KW-0677">Repeat</keyword>
<evidence type="ECO:0000259" key="7">
    <source>
        <dbReference type="PROSITE" id="PS50090"/>
    </source>
</evidence>
<keyword evidence="3" id="KW-0805">Transcription regulation</keyword>
<dbReference type="InterPro" id="IPR009057">
    <property type="entry name" value="Homeodomain-like_sf"/>
</dbReference>
<protein>
    <submittedName>
        <fullName evidence="9">Uncharacterized protein</fullName>
    </submittedName>
</protein>
<organism evidence="9 10">
    <name type="scientific">Dovyalis caffra</name>
    <dbReference type="NCBI Taxonomy" id="77055"/>
    <lineage>
        <taxon>Eukaryota</taxon>
        <taxon>Viridiplantae</taxon>
        <taxon>Streptophyta</taxon>
        <taxon>Embryophyta</taxon>
        <taxon>Tracheophyta</taxon>
        <taxon>Spermatophyta</taxon>
        <taxon>Magnoliopsida</taxon>
        <taxon>eudicotyledons</taxon>
        <taxon>Gunneridae</taxon>
        <taxon>Pentapetalae</taxon>
        <taxon>rosids</taxon>
        <taxon>fabids</taxon>
        <taxon>Malpighiales</taxon>
        <taxon>Salicaceae</taxon>
        <taxon>Flacourtieae</taxon>
        <taxon>Dovyalis</taxon>
    </lineage>
</organism>
<dbReference type="SMART" id="SM00717">
    <property type="entry name" value="SANT"/>
    <property type="match status" value="1"/>
</dbReference>
<dbReference type="Pfam" id="PF00249">
    <property type="entry name" value="Myb_DNA-binding"/>
    <property type="match status" value="1"/>
</dbReference>
<dbReference type="FunFam" id="1.10.10.60:FF:000015">
    <property type="entry name" value="Transcription factor RAX3"/>
    <property type="match status" value="1"/>
</dbReference>
<dbReference type="Gene3D" id="1.10.10.60">
    <property type="entry name" value="Homeodomain-like"/>
    <property type="match status" value="1"/>
</dbReference>
<dbReference type="GO" id="GO:0003677">
    <property type="term" value="F:DNA binding"/>
    <property type="evidence" value="ECO:0007669"/>
    <property type="project" value="UniProtKB-KW"/>
</dbReference>
<feature type="domain" description="Myb-like" evidence="7">
    <location>
        <begin position="9"/>
        <end position="79"/>
    </location>
</feature>
<evidence type="ECO:0000256" key="2">
    <source>
        <dbReference type="ARBA" id="ARBA00022737"/>
    </source>
</evidence>
<evidence type="ECO:0000256" key="6">
    <source>
        <dbReference type="ARBA" id="ARBA00023242"/>
    </source>
</evidence>
<comment type="subcellular location">
    <subcellularLocation>
        <location evidence="1">Nucleus</location>
    </subcellularLocation>
</comment>
<dbReference type="PANTHER" id="PTHR48000:SF46">
    <property type="entry name" value="TRANSCRIPTION FACTOR MYB36"/>
    <property type="match status" value="1"/>
</dbReference>
<dbReference type="CDD" id="cd00167">
    <property type="entry name" value="SANT"/>
    <property type="match status" value="1"/>
</dbReference>
<evidence type="ECO:0000256" key="3">
    <source>
        <dbReference type="ARBA" id="ARBA00023015"/>
    </source>
</evidence>
<evidence type="ECO:0000256" key="1">
    <source>
        <dbReference type="ARBA" id="ARBA00004123"/>
    </source>
</evidence>
<evidence type="ECO:0000259" key="8">
    <source>
        <dbReference type="PROSITE" id="PS51294"/>
    </source>
</evidence>
<reference evidence="9 10" key="1">
    <citation type="submission" date="2024-01" db="EMBL/GenBank/DDBJ databases">
        <authorList>
            <person name="Waweru B."/>
        </authorList>
    </citation>
    <scope>NUCLEOTIDE SEQUENCE [LARGE SCALE GENOMIC DNA]</scope>
</reference>
<dbReference type="PROSITE" id="PS50090">
    <property type="entry name" value="MYB_LIKE"/>
    <property type="match status" value="1"/>
</dbReference>
<evidence type="ECO:0000313" key="9">
    <source>
        <dbReference type="EMBL" id="CAK7353086.1"/>
    </source>
</evidence>
<dbReference type="InterPro" id="IPR017930">
    <property type="entry name" value="Myb_dom"/>
</dbReference>
<evidence type="ECO:0000256" key="4">
    <source>
        <dbReference type="ARBA" id="ARBA00023125"/>
    </source>
</evidence>
<keyword evidence="5" id="KW-0804">Transcription</keyword>
<dbReference type="InterPro" id="IPR001005">
    <property type="entry name" value="SANT/Myb"/>
</dbReference>
<name>A0AAV1SKB8_9ROSI</name>